<accession>A0A833SYG6</accession>
<feature type="coiled-coil region" evidence="1">
    <location>
        <begin position="129"/>
        <end position="171"/>
    </location>
</feature>
<dbReference type="EMBL" id="WSZM01000164">
    <property type="protein sequence ID" value="KAF4039819.1"/>
    <property type="molecule type" value="Genomic_DNA"/>
</dbReference>
<dbReference type="Proteomes" id="UP000602510">
    <property type="component" value="Unassembled WGS sequence"/>
</dbReference>
<sequence length="279" mass="32039">MKERLKWLPDEHRAALKLAKGESDDYINALMAEEQILGSKTLATWFYTKNNMELPSSEQIHMLVKVPEGAGGDQELVSLLSTSIQEENARMFNKVAEENREKNRERDRKRVEQNCEENRERDRKQAKEIRKLAGEARKLAEESRKLAAENRKLAEEKRELDRKRAQEIRQQFEKFCNPATPTITDAQLGYEHLNLLQLKGFVSSAEKQSEQMHFGLWKSKPESTAFRGKMILMLSLLLTSAMRWTATTLYSSTASFINGCRGLLICLATAILTSIQMDL</sequence>
<reference evidence="3" key="1">
    <citation type="submission" date="2020-04" db="EMBL/GenBank/DDBJ databases">
        <title>Hybrid Assembly of Korean Phytophthora infestans isolates.</title>
        <authorList>
            <person name="Prokchorchik M."/>
            <person name="Lee Y."/>
            <person name="Seo J."/>
            <person name="Cho J.-H."/>
            <person name="Park Y.-E."/>
            <person name="Jang D.-C."/>
            <person name="Im J.-S."/>
            <person name="Choi J.-G."/>
            <person name="Park H.-J."/>
            <person name="Lee G.-B."/>
            <person name="Lee Y.-G."/>
            <person name="Hong S.-Y."/>
            <person name="Cho K."/>
            <person name="Sohn K.H."/>
        </authorList>
    </citation>
    <scope>NUCLEOTIDE SEQUENCE</scope>
    <source>
        <strain evidence="3">KR_1_A1</strain>
    </source>
</reference>
<feature type="region of interest" description="Disordered" evidence="2">
    <location>
        <begin position="95"/>
        <end position="125"/>
    </location>
</feature>
<evidence type="ECO:0000313" key="3">
    <source>
        <dbReference type="EMBL" id="KAF4039819.1"/>
    </source>
</evidence>
<keyword evidence="1" id="KW-0175">Coiled coil</keyword>
<evidence type="ECO:0000256" key="1">
    <source>
        <dbReference type="SAM" id="Coils"/>
    </source>
</evidence>
<dbReference type="AlphaFoldDB" id="A0A833SYG6"/>
<evidence type="ECO:0000256" key="2">
    <source>
        <dbReference type="SAM" id="MobiDB-lite"/>
    </source>
</evidence>
<organism evidence="3 4">
    <name type="scientific">Phytophthora infestans</name>
    <name type="common">Potato late blight agent</name>
    <name type="synonym">Botrytis infestans</name>
    <dbReference type="NCBI Taxonomy" id="4787"/>
    <lineage>
        <taxon>Eukaryota</taxon>
        <taxon>Sar</taxon>
        <taxon>Stramenopiles</taxon>
        <taxon>Oomycota</taxon>
        <taxon>Peronosporomycetes</taxon>
        <taxon>Peronosporales</taxon>
        <taxon>Peronosporaceae</taxon>
        <taxon>Phytophthora</taxon>
    </lineage>
</organism>
<proteinExistence type="predicted"/>
<keyword evidence="4" id="KW-1185">Reference proteome</keyword>
<protein>
    <submittedName>
        <fullName evidence="3">Uncharacterized protein</fullName>
    </submittedName>
</protein>
<evidence type="ECO:0000313" key="4">
    <source>
        <dbReference type="Proteomes" id="UP000602510"/>
    </source>
</evidence>
<name>A0A833SYG6_PHYIN</name>
<comment type="caution">
    <text evidence="3">The sequence shown here is derived from an EMBL/GenBank/DDBJ whole genome shotgun (WGS) entry which is preliminary data.</text>
</comment>
<gene>
    <name evidence="3" type="ORF">GN244_ATG07997</name>
</gene>